<protein>
    <submittedName>
        <fullName evidence="2">Uncharacterized protein</fullName>
    </submittedName>
</protein>
<dbReference type="AlphaFoldDB" id="A0A7S2K2S3"/>
<dbReference type="EMBL" id="HBGW01038419">
    <property type="protein sequence ID" value="CAD9562638.1"/>
    <property type="molecule type" value="Transcribed_RNA"/>
</dbReference>
<feature type="transmembrane region" description="Helical" evidence="1">
    <location>
        <begin position="226"/>
        <end position="250"/>
    </location>
</feature>
<sequence length="383" mass="40670">MVVPTSRASIYTRIWCIYEAHLAVEADGVVFTATPRMDFKALLLRDLLPVVASAALGLWGGQMFCSVHEAFSPRFLAILACILFVPLISTLSGALARCPVPDRVMDFLGLATVSVMVSCSLRSSRLQIVPCSAFAASCAFFCTKAVDRARFRRIRAEEKFLGDSFCGVLGAQASVQADKDRILGLIGDQVAAVEHSLGVLLASGMSTQGLRAAAARGVDARRAADVVWAAAVAGALLWLGSFVTSSWVFGGVWNPIPVWNGVTFMIGGGCFYSSQRDERAFWASAVPKLLLINVLLWLINALAIDLSSSGSLQAEALVCSLSAGCVYLGRSGVSRLPRVGPWLAQLLGLGCQCCSRGSPQRRHGEAPDACSAIELGSRHSDPA</sequence>
<organism evidence="2">
    <name type="scientific">Zooxanthella nutricula</name>
    <dbReference type="NCBI Taxonomy" id="1333877"/>
    <lineage>
        <taxon>Eukaryota</taxon>
        <taxon>Sar</taxon>
        <taxon>Alveolata</taxon>
        <taxon>Dinophyceae</taxon>
        <taxon>Peridiniales</taxon>
        <taxon>Peridiniales incertae sedis</taxon>
        <taxon>Zooxanthella</taxon>
    </lineage>
</organism>
<keyword evidence="1" id="KW-0812">Transmembrane</keyword>
<proteinExistence type="predicted"/>
<feature type="transmembrane region" description="Helical" evidence="1">
    <location>
        <begin position="75"/>
        <end position="96"/>
    </location>
</feature>
<accession>A0A7S2K2S3</accession>
<reference evidence="2" key="1">
    <citation type="submission" date="2021-01" db="EMBL/GenBank/DDBJ databases">
        <authorList>
            <person name="Corre E."/>
            <person name="Pelletier E."/>
            <person name="Niang G."/>
            <person name="Scheremetjew M."/>
            <person name="Finn R."/>
            <person name="Kale V."/>
            <person name="Holt S."/>
            <person name="Cochrane G."/>
            <person name="Meng A."/>
            <person name="Brown T."/>
            <person name="Cohen L."/>
        </authorList>
    </citation>
    <scope>NUCLEOTIDE SEQUENCE</scope>
    <source>
        <strain evidence="2">RCC3387</strain>
    </source>
</reference>
<name>A0A7S2K2S3_9DINO</name>
<keyword evidence="1" id="KW-1133">Transmembrane helix</keyword>
<feature type="transmembrane region" description="Helical" evidence="1">
    <location>
        <begin position="47"/>
        <end position="68"/>
    </location>
</feature>
<gene>
    <name evidence="2" type="ORF">BRAN1462_LOCUS24268</name>
</gene>
<evidence type="ECO:0000256" key="1">
    <source>
        <dbReference type="SAM" id="Phobius"/>
    </source>
</evidence>
<feature type="transmembrane region" description="Helical" evidence="1">
    <location>
        <begin position="285"/>
        <end position="304"/>
    </location>
</feature>
<keyword evidence="1" id="KW-0472">Membrane</keyword>
<feature type="transmembrane region" description="Helical" evidence="1">
    <location>
        <begin position="256"/>
        <end position="273"/>
    </location>
</feature>
<evidence type="ECO:0000313" key="2">
    <source>
        <dbReference type="EMBL" id="CAD9562638.1"/>
    </source>
</evidence>